<feature type="domain" description="KARI C-terminal knotted" evidence="8">
    <location>
        <begin position="1"/>
        <end position="80"/>
    </location>
</feature>
<evidence type="ECO:0000256" key="7">
    <source>
        <dbReference type="PROSITE-ProRule" id="PRU01198"/>
    </source>
</evidence>
<evidence type="ECO:0000313" key="14">
    <source>
        <dbReference type="Proteomes" id="UP000323012"/>
    </source>
</evidence>
<evidence type="ECO:0000313" key="13">
    <source>
        <dbReference type="Proteomes" id="UP000226080"/>
    </source>
</evidence>
<reference evidence="11 14" key="3">
    <citation type="submission" date="2019-08" db="EMBL/GenBank/DDBJ databases">
        <title>Whole genome sequencing of Aggregatibacter actinomycetemcomitans cultured from blood stream infections in Denmark reveals a novel phylogenetic lineage expressing serotype a membrane O polysaccharide.</title>
        <authorList>
            <person name="Nedergaard S."/>
            <person name="Kobel C.M."/>
            <person name="Nielsen M.B."/>
            <person name="Moeller R.T."/>
            <person name="Jensen A.B."/>
            <person name="Noerskov-Lauritsen N."/>
        </authorList>
    </citation>
    <scope>NUCLEOTIDE SEQUENCE [LARGE SCALE GENOMIC DNA]</scope>
    <source>
        <strain evidence="11 14">PN_563</strain>
    </source>
</reference>
<dbReference type="RefSeq" id="WP_005543223.1">
    <property type="nucleotide sequence ID" value="NZ_CP012959.1"/>
</dbReference>
<dbReference type="EMBL" id="CP012959">
    <property type="protein sequence ID" value="AMQ93889.1"/>
    <property type="molecule type" value="Genomic_DNA"/>
</dbReference>
<sequence>MNRLSNSAKLRAFELAEQIKEELAFLFAKHMNDIISGEFSRVMMEGWAKGDANLLKWREETGKTAFENAPKYDGKISEQEYFDNGELMVAMVKDMKRISLQG</sequence>
<dbReference type="InterPro" id="IPR013328">
    <property type="entry name" value="6PGD_dom2"/>
</dbReference>
<dbReference type="EC" id="1.1.1.86" evidence="2"/>
<keyword evidence="13" id="KW-1185">Reference proteome</keyword>
<evidence type="ECO:0000256" key="6">
    <source>
        <dbReference type="ARBA" id="ARBA00049021"/>
    </source>
</evidence>
<evidence type="ECO:0000256" key="3">
    <source>
        <dbReference type="ARBA" id="ARBA00015731"/>
    </source>
</evidence>
<dbReference type="KEGG" id="aact:ACT75_04805"/>
<evidence type="ECO:0000313" key="10">
    <source>
        <dbReference type="EMBL" id="PHO20018.1"/>
    </source>
</evidence>
<dbReference type="GO" id="GO:0009097">
    <property type="term" value="P:isoleucine biosynthetic process"/>
    <property type="evidence" value="ECO:0007669"/>
    <property type="project" value="UniProtKB-UniRule"/>
</dbReference>
<dbReference type="SMR" id="A0A5D0EIX0"/>
<name>A0A5D0EIX0_AGGAC</name>
<dbReference type="InterPro" id="IPR008927">
    <property type="entry name" value="6-PGluconate_DH-like_C_sf"/>
</dbReference>
<keyword evidence="4 7" id="KW-0560">Oxidoreductase</keyword>
<keyword evidence="7" id="KW-0028">Amino-acid biosynthesis</keyword>
<dbReference type="AlphaFoldDB" id="A0A5D0EIX0"/>
<evidence type="ECO:0000313" key="12">
    <source>
        <dbReference type="Proteomes" id="UP000072236"/>
    </source>
</evidence>
<gene>
    <name evidence="9" type="ORF">ACT75_04805</name>
    <name evidence="10" type="ORF">CQR80_09300</name>
    <name evidence="11" type="ORF">FXB79_08080</name>
</gene>
<dbReference type="OrthoDB" id="9804088at2"/>
<dbReference type="SUPFAM" id="SSF48179">
    <property type="entry name" value="6-phosphogluconate dehydrogenase C-terminal domain-like"/>
    <property type="match status" value="1"/>
</dbReference>
<evidence type="ECO:0000313" key="11">
    <source>
        <dbReference type="EMBL" id="TYA38604.1"/>
    </source>
</evidence>
<evidence type="ECO:0000256" key="1">
    <source>
        <dbReference type="ARBA" id="ARBA00001946"/>
    </source>
</evidence>
<reference evidence="9 12" key="1">
    <citation type="submission" date="2015-10" db="EMBL/GenBank/DDBJ databases">
        <title>Tn-seq of a polymicrobial infection.</title>
        <authorList>
            <person name="Stacy A."/>
            <person name="Rumbaugh K.P."/>
            <person name="Whiteley M."/>
        </authorList>
    </citation>
    <scope>NUCLEOTIDE SEQUENCE [LARGE SCALE GENOMIC DNA]</scope>
    <source>
        <strain evidence="9 12">624</strain>
    </source>
</reference>
<organism evidence="11 14">
    <name type="scientific">Aggregatibacter actinomycetemcomitans</name>
    <name type="common">Actinobacillus actinomycetemcomitans</name>
    <name type="synonym">Haemophilus actinomycetemcomitans</name>
    <dbReference type="NCBI Taxonomy" id="714"/>
    <lineage>
        <taxon>Bacteria</taxon>
        <taxon>Pseudomonadati</taxon>
        <taxon>Pseudomonadota</taxon>
        <taxon>Gammaproteobacteria</taxon>
        <taxon>Pasteurellales</taxon>
        <taxon>Pasteurellaceae</taxon>
        <taxon>Aggregatibacter</taxon>
    </lineage>
</organism>
<dbReference type="Proteomes" id="UP000072236">
    <property type="component" value="Chromosome"/>
</dbReference>
<dbReference type="GO" id="GO:0009099">
    <property type="term" value="P:L-valine biosynthetic process"/>
    <property type="evidence" value="ECO:0007669"/>
    <property type="project" value="UniProtKB-UniRule"/>
</dbReference>
<comment type="cofactor">
    <cofactor evidence="1">
        <name>Mg(2+)</name>
        <dbReference type="ChEBI" id="CHEBI:18420"/>
    </cofactor>
</comment>
<evidence type="ECO:0000256" key="5">
    <source>
        <dbReference type="ARBA" id="ARBA00032744"/>
    </source>
</evidence>
<keyword evidence="7" id="KW-0100">Branched-chain amino acid biosynthesis</keyword>
<proteinExistence type="inferred from homology"/>
<dbReference type="EMBL" id="PCGW01000019">
    <property type="protein sequence ID" value="PHO20018.1"/>
    <property type="molecule type" value="Genomic_DNA"/>
</dbReference>
<dbReference type="Gene3D" id="1.10.1040.10">
    <property type="entry name" value="N-(1-d-carboxylethyl)-l-norvaline Dehydrogenase, domain 2"/>
    <property type="match status" value="1"/>
</dbReference>
<dbReference type="Proteomes" id="UP000226080">
    <property type="component" value="Unassembled WGS sequence"/>
</dbReference>
<comment type="caution">
    <text evidence="7">Lacks conserved residue(s) required for the propagation of feature annotation.</text>
</comment>
<evidence type="ECO:0000259" key="8">
    <source>
        <dbReference type="PROSITE" id="PS51851"/>
    </source>
</evidence>
<evidence type="ECO:0000256" key="2">
    <source>
        <dbReference type="ARBA" id="ARBA00013102"/>
    </source>
</evidence>
<accession>A0A5D0EIX0</accession>
<dbReference type="GO" id="GO:0004455">
    <property type="term" value="F:ketol-acid reductoisomerase activity"/>
    <property type="evidence" value="ECO:0007669"/>
    <property type="project" value="UniProtKB-UniRule"/>
</dbReference>
<comment type="similarity">
    <text evidence="7">Belongs to the ketol-acid reductoisomerase family.</text>
</comment>
<reference evidence="10 13" key="2">
    <citation type="submission" date="2017-10" db="EMBL/GenBank/DDBJ databases">
        <title>Draft genome sequences of Aggregatibacter actinomycetemcomitans strains 310a and 310b.</title>
        <authorList>
            <person name="May A.C."/>
            <person name="Ohta H."/>
            <person name="Maeda H."/>
            <person name="Kokeguchi S."/>
            <person name="Cugini C."/>
        </authorList>
    </citation>
    <scope>NUCLEOTIDE SEQUENCE [LARGE SCALE GENOMIC DNA]</scope>
    <source>
        <strain evidence="10 13">310b</strain>
    </source>
</reference>
<protein>
    <recommendedName>
        <fullName evidence="3">Ketol-acid reductoisomerase (NADP(+))</fullName>
        <ecNumber evidence="2">1.1.1.86</ecNumber>
    </recommendedName>
    <alternativeName>
        <fullName evidence="5">Acetohydroxy-acid isomeroreductase</fullName>
    </alternativeName>
</protein>
<comment type="catalytic activity">
    <reaction evidence="6">
        <text>(2R)-2,3-dihydroxy-3-methylbutanoate + NADP(+) = (2S)-2-acetolactate + NADPH + H(+)</text>
        <dbReference type="Rhea" id="RHEA:22068"/>
        <dbReference type="ChEBI" id="CHEBI:15378"/>
        <dbReference type="ChEBI" id="CHEBI:49072"/>
        <dbReference type="ChEBI" id="CHEBI:57783"/>
        <dbReference type="ChEBI" id="CHEBI:58349"/>
        <dbReference type="ChEBI" id="CHEBI:58476"/>
        <dbReference type="EC" id="1.1.1.86"/>
    </reaction>
</comment>
<dbReference type="Proteomes" id="UP000323012">
    <property type="component" value="Unassembled WGS sequence"/>
</dbReference>
<evidence type="ECO:0000313" key="9">
    <source>
        <dbReference type="EMBL" id="AMQ93889.1"/>
    </source>
</evidence>
<dbReference type="PROSITE" id="PS51851">
    <property type="entry name" value="KARI_C"/>
    <property type="match status" value="1"/>
</dbReference>
<dbReference type="InterPro" id="IPR000506">
    <property type="entry name" value="KARI_C"/>
</dbReference>
<evidence type="ECO:0000256" key="4">
    <source>
        <dbReference type="ARBA" id="ARBA00023002"/>
    </source>
</evidence>
<dbReference type="EMBL" id="VSED01000021">
    <property type="protein sequence ID" value="TYA38604.1"/>
    <property type="molecule type" value="Genomic_DNA"/>
</dbReference>